<dbReference type="Proteomes" id="UP000322699">
    <property type="component" value="Unassembled WGS sequence"/>
</dbReference>
<keyword evidence="3" id="KW-1185">Reference proteome</keyword>
<evidence type="ECO:0000313" key="3">
    <source>
        <dbReference type="Proteomes" id="UP000322699"/>
    </source>
</evidence>
<reference evidence="2 3" key="1">
    <citation type="submission" date="2019-08" db="EMBL/GenBank/DDBJ databases">
        <title>Deep-cultivation of Planctomycetes and their phenomic and genomic characterization uncovers novel biology.</title>
        <authorList>
            <person name="Wiegand S."/>
            <person name="Jogler M."/>
            <person name="Boedeker C."/>
            <person name="Pinto D."/>
            <person name="Vollmers J."/>
            <person name="Rivas-Marin E."/>
            <person name="Kohn T."/>
            <person name="Peeters S.H."/>
            <person name="Heuer A."/>
            <person name="Rast P."/>
            <person name="Oberbeckmann S."/>
            <person name="Bunk B."/>
            <person name="Jeske O."/>
            <person name="Meyerdierks A."/>
            <person name="Storesund J.E."/>
            <person name="Kallscheuer N."/>
            <person name="Luecker S."/>
            <person name="Lage O.M."/>
            <person name="Pohl T."/>
            <person name="Merkel B.J."/>
            <person name="Hornburger P."/>
            <person name="Mueller R.-W."/>
            <person name="Bruemmer F."/>
            <person name="Labrenz M."/>
            <person name="Spormann A.M."/>
            <person name="Op Den Camp H."/>
            <person name="Overmann J."/>
            <person name="Amann R."/>
            <person name="Jetten M.S.M."/>
            <person name="Mascher T."/>
            <person name="Medema M.H."/>
            <person name="Devos D.P."/>
            <person name="Kaster A.-K."/>
            <person name="Ovreas L."/>
            <person name="Rohde M."/>
            <person name="Galperin M.Y."/>
            <person name="Jogler C."/>
        </authorList>
    </citation>
    <scope>NUCLEOTIDE SEQUENCE [LARGE SCALE GENOMIC DNA]</scope>
    <source>
        <strain evidence="2 3">LF1</strain>
    </source>
</reference>
<protein>
    <submittedName>
        <fullName evidence="2">Uncharacterized protein</fullName>
    </submittedName>
</protein>
<sequence>MGRSRLVGSWEVLGLLNRMKGEAVALSPDDRRRAVAEVLSRGVVRWRKCCLMNRADGGEDAPIDGPVSEISRDSLAERLDPRAAGPLSVDERRCV</sequence>
<organism evidence="2 3">
    <name type="scientific">Rubripirellula obstinata</name>
    <dbReference type="NCBI Taxonomy" id="406547"/>
    <lineage>
        <taxon>Bacteria</taxon>
        <taxon>Pseudomonadati</taxon>
        <taxon>Planctomycetota</taxon>
        <taxon>Planctomycetia</taxon>
        <taxon>Pirellulales</taxon>
        <taxon>Pirellulaceae</taxon>
        <taxon>Rubripirellula</taxon>
    </lineage>
</organism>
<accession>A0A5B1CC10</accession>
<dbReference type="EMBL" id="VRLW01000001">
    <property type="protein sequence ID" value="KAA1258096.1"/>
    <property type="molecule type" value="Genomic_DNA"/>
</dbReference>
<evidence type="ECO:0000313" key="2">
    <source>
        <dbReference type="EMBL" id="KAA1258096.1"/>
    </source>
</evidence>
<comment type="caution">
    <text evidence="2">The sequence shown here is derived from an EMBL/GenBank/DDBJ whole genome shotgun (WGS) entry which is preliminary data.</text>
</comment>
<feature type="compositionally biased region" description="Basic and acidic residues" evidence="1">
    <location>
        <begin position="70"/>
        <end position="81"/>
    </location>
</feature>
<dbReference type="AlphaFoldDB" id="A0A5B1CC10"/>
<proteinExistence type="predicted"/>
<evidence type="ECO:0000256" key="1">
    <source>
        <dbReference type="SAM" id="MobiDB-lite"/>
    </source>
</evidence>
<feature type="region of interest" description="Disordered" evidence="1">
    <location>
        <begin position="54"/>
        <end position="95"/>
    </location>
</feature>
<gene>
    <name evidence="2" type="ORF">LF1_06110</name>
</gene>
<name>A0A5B1CC10_9BACT</name>